<evidence type="ECO:0000259" key="11">
    <source>
        <dbReference type="Pfam" id="PF07715"/>
    </source>
</evidence>
<dbReference type="GO" id="GO:0009279">
    <property type="term" value="C:cell outer membrane"/>
    <property type="evidence" value="ECO:0007669"/>
    <property type="project" value="UniProtKB-SubCell"/>
</dbReference>
<comment type="similarity">
    <text evidence="8 9">Belongs to the TonB-dependent receptor family.</text>
</comment>
<dbReference type="RefSeq" id="WP_110576176.1">
    <property type="nucleotide sequence ID" value="NZ_PIPV01000014.1"/>
</dbReference>
<dbReference type="Proteomes" id="UP000287330">
    <property type="component" value="Unassembled WGS sequence"/>
</dbReference>
<feature type="domain" description="TonB-dependent receptor plug" evidence="11">
    <location>
        <begin position="57"/>
        <end position="147"/>
    </location>
</feature>
<dbReference type="GO" id="GO:0015344">
    <property type="term" value="F:siderophore uptake transmembrane transporter activity"/>
    <property type="evidence" value="ECO:0007669"/>
    <property type="project" value="TreeGrafter"/>
</dbReference>
<evidence type="ECO:0000256" key="2">
    <source>
        <dbReference type="ARBA" id="ARBA00022448"/>
    </source>
</evidence>
<protein>
    <recommendedName>
        <fullName evidence="14">TonB-dependent receptor</fullName>
    </recommendedName>
</protein>
<proteinExistence type="inferred from homology"/>
<keyword evidence="4 8" id="KW-0812">Transmembrane</keyword>
<dbReference type="Pfam" id="PF00593">
    <property type="entry name" value="TonB_dep_Rec_b-barrel"/>
    <property type="match status" value="1"/>
</dbReference>
<evidence type="ECO:0000259" key="10">
    <source>
        <dbReference type="Pfam" id="PF00593"/>
    </source>
</evidence>
<comment type="caution">
    <text evidence="12">The sequence shown here is derived from an EMBL/GenBank/DDBJ whole genome shotgun (WGS) entry which is preliminary data.</text>
</comment>
<feature type="domain" description="TonB-dependent receptor-like beta-barrel" evidence="10">
    <location>
        <begin position="215"/>
        <end position="634"/>
    </location>
</feature>
<dbReference type="PANTHER" id="PTHR30069">
    <property type="entry name" value="TONB-DEPENDENT OUTER MEMBRANE RECEPTOR"/>
    <property type="match status" value="1"/>
</dbReference>
<evidence type="ECO:0000256" key="1">
    <source>
        <dbReference type="ARBA" id="ARBA00004571"/>
    </source>
</evidence>
<gene>
    <name evidence="12" type="ORF">CWE25_12350</name>
</gene>
<dbReference type="Gene3D" id="2.40.170.20">
    <property type="entry name" value="TonB-dependent receptor, beta-barrel domain"/>
    <property type="match status" value="1"/>
</dbReference>
<dbReference type="OrthoDB" id="9760620at2"/>
<dbReference type="InterPro" id="IPR039426">
    <property type="entry name" value="TonB-dep_rcpt-like"/>
</dbReference>
<name>A0A432XP97_9GAMM</name>
<dbReference type="InterPro" id="IPR012910">
    <property type="entry name" value="Plug_dom"/>
</dbReference>
<sequence>MKYLLTMTGLALAPALCFSQEINEIIEVNAQQPDTEWRMAPGSVDFIDITNQLPSLSIDAGDTLRAIPGIQADTRYNYAQDTRLVVRGYGARAAFGVRGLQLNVDGIPLSMPDGQAQTSSIILDEAETVEVFRGPLAVLYGNTGGGVVEWNTRAPQQTASHITLAAGANDLTRGKGQFDWVNDVHKLRFIATDLYTSGPRPHNTAKRQQQGLRYYFDINDQQQLIVRYDNNKAPLLEDPSALTPDAWRQDPEQTVGRAIDFNTRKSIHHRQGSMTWKLEASDYRARVAAWQGDRDVVQFLPFAGDDIGSSGAVIDLSRQFEGSSAYFEWQATSQTDIGFGLRYERQQDHRFGFVNDQGEKGDLRRSEFNHVRKQAVYTRLTHQFNEQWRLTAGARHSRFDFSVDDQFIMPGDPDDSGQNELSDNSGAVGLSWAFAPNWSSYVSLGSGFETPTLTELAYRNNGSGLNTELSPSQYRQTEWGLKFSQPGQFSSQLAMFDIQSEDDIVIDQSNDGRTTYRNAGETERQGIEWQLNLQLTEQIDGFISYSYIDATYQGGMFSGNQLPGVADSQWFTRLTWQPIATTQVQLLGQYRGETYADDSNAVNAPSYVKWDLAVTQDWQIGNNAFEAWLRVDNLLDKDYVGSVVVNQGSGRSFEPGIGRSASIGVSWHHTF</sequence>
<evidence type="ECO:0000256" key="8">
    <source>
        <dbReference type="PROSITE-ProRule" id="PRU01360"/>
    </source>
</evidence>
<dbReference type="GO" id="GO:0044718">
    <property type="term" value="P:siderophore transmembrane transport"/>
    <property type="evidence" value="ECO:0007669"/>
    <property type="project" value="TreeGrafter"/>
</dbReference>
<dbReference type="InterPro" id="IPR000531">
    <property type="entry name" value="Beta-barrel_TonB"/>
</dbReference>
<evidence type="ECO:0000256" key="7">
    <source>
        <dbReference type="ARBA" id="ARBA00023237"/>
    </source>
</evidence>
<keyword evidence="2 8" id="KW-0813">Transport</keyword>
<reference evidence="13" key="1">
    <citation type="journal article" date="2018" name="Front. Microbiol.">
        <title>Genome-Based Analysis Reveals the Taxonomy and Diversity of the Family Idiomarinaceae.</title>
        <authorList>
            <person name="Liu Y."/>
            <person name="Lai Q."/>
            <person name="Shao Z."/>
        </authorList>
    </citation>
    <scope>NUCLEOTIDE SEQUENCE [LARGE SCALE GENOMIC DNA]</scope>
    <source>
        <strain evidence="13">F23</strain>
    </source>
</reference>
<evidence type="ECO:0000256" key="6">
    <source>
        <dbReference type="ARBA" id="ARBA00023136"/>
    </source>
</evidence>
<keyword evidence="13" id="KW-1185">Reference proteome</keyword>
<keyword evidence="7 8" id="KW-0998">Cell outer membrane</keyword>
<keyword evidence="3 8" id="KW-1134">Transmembrane beta strand</keyword>
<dbReference type="InterPro" id="IPR036942">
    <property type="entry name" value="Beta-barrel_TonB_sf"/>
</dbReference>
<evidence type="ECO:0000256" key="4">
    <source>
        <dbReference type="ARBA" id="ARBA00022692"/>
    </source>
</evidence>
<dbReference type="EMBL" id="PIPV01000014">
    <property type="protein sequence ID" value="RUO50502.1"/>
    <property type="molecule type" value="Genomic_DNA"/>
</dbReference>
<evidence type="ECO:0000256" key="9">
    <source>
        <dbReference type="RuleBase" id="RU003357"/>
    </source>
</evidence>
<dbReference type="Gene3D" id="2.170.130.10">
    <property type="entry name" value="TonB-dependent receptor, plug domain"/>
    <property type="match status" value="1"/>
</dbReference>
<dbReference type="Pfam" id="PF07715">
    <property type="entry name" value="Plug"/>
    <property type="match status" value="1"/>
</dbReference>
<evidence type="ECO:0008006" key="14">
    <source>
        <dbReference type="Google" id="ProtNLM"/>
    </source>
</evidence>
<keyword evidence="6 8" id="KW-0472">Membrane</keyword>
<evidence type="ECO:0000313" key="13">
    <source>
        <dbReference type="Proteomes" id="UP000287330"/>
    </source>
</evidence>
<comment type="subcellular location">
    <subcellularLocation>
        <location evidence="1 8">Cell outer membrane</location>
        <topology evidence="1 8">Multi-pass membrane protein</topology>
    </subcellularLocation>
</comment>
<keyword evidence="5 9" id="KW-0798">TonB box</keyword>
<evidence type="ECO:0000256" key="3">
    <source>
        <dbReference type="ARBA" id="ARBA00022452"/>
    </source>
</evidence>
<evidence type="ECO:0000313" key="12">
    <source>
        <dbReference type="EMBL" id="RUO50502.1"/>
    </source>
</evidence>
<dbReference type="PROSITE" id="PS52016">
    <property type="entry name" value="TONB_DEPENDENT_REC_3"/>
    <property type="match status" value="1"/>
</dbReference>
<accession>A0A432XP97</accession>
<dbReference type="SUPFAM" id="SSF56935">
    <property type="entry name" value="Porins"/>
    <property type="match status" value="1"/>
</dbReference>
<dbReference type="InterPro" id="IPR037066">
    <property type="entry name" value="Plug_dom_sf"/>
</dbReference>
<organism evidence="12 13">
    <name type="scientific">Idiomarina fontislapidosi</name>
    <dbReference type="NCBI Taxonomy" id="263723"/>
    <lineage>
        <taxon>Bacteria</taxon>
        <taxon>Pseudomonadati</taxon>
        <taxon>Pseudomonadota</taxon>
        <taxon>Gammaproteobacteria</taxon>
        <taxon>Alteromonadales</taxon>
        <taxon>Idiomarinaceae</taxon>
        <taxon>Idiomarina</taxon>
    </lineage>
</organism>
<evidence type="ECO:0000256" key="5">
    <source>
        <dbReference type="ARBA" id="ARBA00023077"/>
    </source>
</evidence>
<dbReference type="PANTHER" id="PTHR30069:SF28">
    <property type="entry name" value="TONB-DEPENDENT RECEPTOR YNCD-RELATED"/>
    <property type="match status" value="1"/>
</dbReference>
<dbReference type="AlphaFoldDB" id="A0A432XP97"/>